<sequence length="154" mass="16886">MSRAQTHFLALDCRGDAVIPKEGGRQMADDIKDSIRRGYVTCHSKLSVFPASWTTSTSGFLTTRALAKEIGSIPEFSPGNQDLGGGRFYSRGRSRVVFSKVGLRMLVKRIKCSGLWRVQRMVRISHATPLNDLIPVGNPGRTVSSAPFSSFQAI</sequence>
<reference evidence="2" key="1">
    <citation type="journal article" date="2014" name="Proc. Natl. Acad. Sci. U.S.A.">
        <title>Extensive sampling of basidiomycete genomes demonstrates inadequacy of the white-rot/brown-rot paradigm for wood decay fungi.</title>
        <authorList>
            <person name="Riley R."/>
            <person name="Salamov A.A."/>
            <person name="Brown D.W."/>
            <person name="Nagy L.G."/>
            <person name="Floudas D."/>
            <person name="Held B.W."/>
            <person name="Levasseur A."/>
            <person name="Lombard V."/>
            <person name="Morin E."/>
            <person name="Otillar R."/>
            <person name="Lindquist E.A."/>
            <person name="Sun H."/>
            <person name="LaButti K.M."/>
            <person name="Schmutz J."/>
            <person name="Jabbour D."/>
            <person name="Luo H."/>
            <person name="Baker S.E."/>
            <person name="Pisabarro A.G."/>
            <person name="Walton J.D."/>
            <person name="Blanchette R.A."/>
            <person name="Henrissat B."/>
            <person name="Martin F."/>
            <person name="Cullen D."/>
            <person name="Hibbett D.S."/>
            <person name="Grigoriev I.V."/>
        </authorList>
    </citation>
    <scope>NUCLEOTIDE SEQUENCE [LARGE SCALE GENOMIC DNA]</scope>
    <source>
        <strain evidence="2">FD-172 SS1</strain>
    </source>
</reference>
<dbReference type="AlphaFoldDB" id="A0A067M8F3"/>
<evidence type="ECO:0000313" key="1">
    <source>
        <dbReference type="EMBL" id="KDQ10990.1"/>
    </source>
</evidence>
<organism evidence="1 2">
    <name type="scientific">Botryobasidium botryosum (strain FD-172 SS1)</name>
    <dbReference type="NCBI Taxonomy" id="930990"/>
    <lineage>
        <taxon>Eukaryota</taxon>
        <taxon>Fungi</taxon>
        <taxon>Dikarya</taxon>
        <taxon>Basidiomycota</taxon>
        <taxon>Agaricomycotina</taxon>
        <taxon>Agaricomycetes</taxon>
        <taxon>Cantharellales</taxon>
        <taxon>Botryobasidiaceae</taxon>
        <taxon>Botryobasidium</taxon>
    </lineage>
</organism>
<dbReference type="EMBL" id="KL198062">
    <property type="protein sequence ID" value="KDQ10990.1"/>
    <property type="molecule type" value="Genomic_DNA"/>
</dbReference>
<dbReference type="InParanoid" id="A0A067M8F3"/>
<gene>
    <name evidence="1" type="ORF">BOTBODRAFT_469765</name>
</gene>
<dbReference type="Proteomes" id="UP000027195">
    <property type="component" value="Unassembled WGS sequence"/>
</dbReference>
<accession>A0A067M8F3</accession>
<evidence type="ECO:0000313" key="2">
    <source>
        <dbReference type="Proteomes" id="UP000027195"/>
    </source>
</evidence>
<proteinExistence type="predicted"/>
<protein>
    <submittedName>
        <fullName evidence="1">Uncharacterized protein</fullName>
    </submittedName>
</protein>
<keyword evidence="2" id="KW-1185">Reference proteome</keyword>
<name>A0A067M8F3_BOTB1</name>
<dbReference type="HOGENOM" id="CLU_1703932_0_0_1"/>